<proteinExistence type="inferred from homology"/>
<evidence type="ECO:0000313" key="3">
    <source>
        <dbReference type="EMBL" id="MBF9068793.1"/>
    </source>
</evidence>
<sequence>MTSTDDAGHFLDPEGGRPAVRFERVYARPVAAVWAAVSDPAQLARWFPAPEVTLDLVPGAEVTFGGDPNAPDLVTTGRVLAAEPSRRLHFTWGGEELHLDLAPLPGGGTRFALTDVLESRDAAARNAAGWELCLAALGVHLDGGANAGPHAGPTAAWEDRYAAYLAAGFPSGAPVPGRD</sequence>
<evidence type="ECO:0000313" key="4">
    <source>
        <dbReference type="Proteomes" id="UP000657385"/>
    </source>
</evidence>
<name>A0A931FCS9_9ACTN</name>
<evidence type="ECO:0000256" key="1">
    <source>
        <dbReference type="ARBA" id="ARBA00006817"/>
    </source>
</evidence>
<dbReference type="InterPro" id="IPR023393">
    <property type="entry name" value="START-like_dom_sf"/>
</dbReference>
<dbReference type="Proteomes" id="UP000657385">
    <property type="component" value="Unassembled WGS sequence"/>
</dbReference>
<feature type="domain" description="Activator of Hsp90 ATPase homologue 1/2-like C-terminal" evidence="2">
    <location>
        <begin position="29"/>
        <end position="140"/>
    </location>
</feature>
<dbReference type="InterPro" id="IPR013538">
    <property type="entry name" value="ASHA1/2-like_C"/>
</dbReference>
<dbReference type="AlphaFoldDB" id="A0A931FCS9"/>
<comment type="caution">
    <text evidence="3">The sequence shown here is derived from an EMBL/GenBank/DDBJ whole genome shotgun (WGS) entry which is preliminary data.</text>
</comment>
<accession>A0A931FCS9</accession>
<dbReference type="Pfam" id="PF08327">
    <property type="entry name" value="AHSA1"/>
    <property type="match status" value="1"/>
</dbReference>
<dbReference type="Gene3D" id="3.30.530.20">
    <property type="match status" value="1"/>
</dbReference>
<evidence type="ECO:0000259" key="2">
    <source>
        <dbReference type="Pfam" id="PF08327"/>
    </source>
</evidence>
<organism evidence="3 4">
    <name type="scientific">Streptacidiphilus fuscans</name>
    <dbReference type="NCBI Taxonomy" id="2789292"/>
    <lineage>
        <taxon>Bacteria</taxon>
        <taxon>Bacillati</taxon>
        <taxon>Actinomycetota</taxon>
        <taxon>Actinomycetes</taxon>
        <taxon>Kitasatosporales</taxon>
        <taxon>Streptomycetaceae</taxon>
        <taxon>Streptacidiphilus</taxon>
    </lineage>
</organism>
<gene>
    <name evidence="3" type="ORF">I2501_12240</name>
</gene>
<dbReference type="EMBL" id="JADPRT010000004">
    <property type="protein sequence ID" value="MBF9068793.1"/>
    <property type="molecule type" value="Genomic_DNA"/>
</dbReference>
<keyword evidence="4" id="KW-1185">Reference proteome</keyword>
<reference evidence="3" key="1">
    <citation type="submission" date="2020-11" db="EMBL/GenBank/DDBJ databases">
        <title>Isolation and identification of active actinomycetes.</title>
        <authorList>
            <person name="Yu B."/>
        </authorList>
    </citation>
    <scope>NUCLEOTIDE SEQUENCE</scope>
    <source>
        <strain evidence="3">NEAU-YB345</strain>
    </source>
</reference>
<dbReference type="RefSeq" id="WP_196193940.1">
    <property type="nucleotide sequence ID" value="NZ_JADPRT010000004.1"/>
</dbReference>
<dbReference type="SUPFAM" id="SSF55961">
    <property type="entry name" value="Bet v1-like"/>
    <property type="match status" value="1"/>
</dbReference>
<protein>
    <submittedName>
        <fullName evidence="3">SRPBCC family protein</fullName>
    </submittedName>
</protein>
<comment type="similarity">
    <text evidence="1">Belongs to the AHA1 family.</text>
</comment>
<dbReference type="CDD" id="cd08899">
    <property type="entry name" value="SRPBCC_CalC_Aha1-like_6"/>
    <property type="match status" value="1"/>
</dbReference>